<feature type="transmembrane region" description="Helical" evidence="8">
    <location>
        <begin position="67"/>
        <end position="90"/>
    </location>
</feature>
<keyword evidence="12" id="KW-1185">Reference proteome</keyword>
<sequence length="1223" mass="128066">MSVDPWDIEAARPKNPSRRPQLGPVGRFPLYGLGVLAALKAVGLVLVAGAVASGIAGLMDGALDTQLIIYLGCTGAVLRGLAAWGTQVLARNIAIGAKTRLRAQLWARIANGDAEGADAGADPEDSEKPAARARISSSGESEGSVAVLATDGLDDLDDYYTNSLPAMIQMAVVPLIIGLRILGADWISALVIVLTIPLVPLFMVLIGKHTQARTDDAISALARLSNHMTELARGLPVLVGLNRVEEQARALDDIQNEYRAGTQTTLRWAFLSALVLELIATISVAIVAVFLGLRLLYGTVGLEAALLALILAPECFNALRELGSAFHSSQNGLSALQRVRTILSGSRRGDVRGAELRVAADITQVDSQPLTRTFVTHTGPPKDFPTLNEIASGKAWANDPTPEQEHEPVAVVVRDLTVHYVGRDEPVLDAFSADISGITAITGTSGAGKSTLLKALTGTLPADAEVSGWIVGVDHDQVAWAPQAPRSFTTTPWDEVALYGAKNPEASLREVGLSMVAESAIAELSPGELRRLAVARALARVDSGATLLVLDEPTAHLDTRSAERVRAAIRRRAERVTVVLATHEPETLALATRIVPVRQPKEHAASRAEEAATVAASATDAAPGPITDETEQIAPARPRPTTGAVGMPIITDAIRLAESAHTDTTRLPRLKGPRNLAFAPLKGSARPALWRILATAKGAWTRGVLLAFLTIAMGLSLTAISGWLIVRASVEEHIMYLLVAIVGVRFFGIGRAVSRYAERLVTHAAAFRVTDALRLRLWRSIAARGAGSRRLLEGGAPLDYLVTLTDELRDLLPRVIPPIGVGVLSIAGISVATNLVAPHLTLIVSFTLLIAGIAGVVLAILSARGAGRARIRARSALVRGTSALAAASDDLRGGGATTPALARLEMAGERLATAERRQARSAGAASAVVAFATSLLAVAVPLVSPGMPAELICVVALLALAAFEPLDALVSGAQRIPALREVVRRIAPLLDAPAPVSSGTASAPTPLDELRLDGVAATYSGRSEPVFLDATATVKTGEWLIVSGRSGSGKSTLLSVIMGAIPASSGAVRAAGVPLTDISPASWRARIAWCPQDAYVFDSTIRANLLLARSRDDAPSDSDMISVLRRAGLGALVASLPDGLDARVGSGGSALSGGERQRLAVARALLTRADVILLDEPTAHLDAPTAHDMMVDVREATADRIAVLVSHRPDDRVLANASAVIEL</sequence>
<dbReference type="InterPro" id="IPR039421">
    <property type="entry name" value="Type_1_exporter"/>
</dbReference>
<feature type="transmembrane region" description="Helical" evidence="8">
    <location>
        <begin position="734"/>
        <end position="753"/>
    </location>
</feature>
<keyword evidence="3" id="KW-0547">Nucleotide-binding</keyword>
<dbReference type="CDD" id="cd18584">
    <property type="entry name" value="ABC_6TM_AarD_CydD"/>
    <property type="match status" value="1"/>
</dbReference>
<gene>
    <name evidence="11" type="ORF">JOF34_001319</name>
</gene>
<feature type="transmembrane region" description="Helical" evidence="8">
    <location>
        <begin position="268"/>
        <end position="289"/>
    </location>
</feature>
<feature type="region of interest" description="Disordered" evidence="7">
    <location>
        <begin position="115"/>
        <end position="138"/>
    </location>
</feature>
<dbReference type="InterPro" id="IPR014223">
    <property type="entry name" value="ABC_CydC/D"/>
</dbReference>
<dbReference type="InterPro" id="IPR036640">
    <property type="entry name" value="ABC1_TM_sf"/>
</dbReference>
<dbReference type="PANTHER" id="PTHR24221:SF590">
    <property type="entry name" value="COMPONENT LINKED WITH THE ASSEMBLY OF CYTOCHROME' TRANSPORT TRANSMEMBRANE ATP-BINDING PROTEIN ABC TRANSPORTER CYDD-RELATED"/>
    <property type="match status" value="1"/>
</dbReference>
<feature type="transmembrane region" description="Helical" evidence="8">
    <location>
        <begin position="164"/>
        <end position="181"/>
    </location>
</feature>
<protein>
    <submittedName>
        <fullName evidence="11">ATP-binding cassette subfamily C protein CydCD</fullName>
    </submittedName>
</protein>
<evidence type="ECO:0000256" key="2">
    <source>
        <dbReference type="ARBA" id="ARBA00022692"/>
    </source>
</evidence>
<feature type="transmembrane region" description="Helical" evidence="8">
    <location>
        <begin position="187"/>
        <end position="206"/>
    </location>
</feature>
<proteinExistence type="predicted"/>
<dbReference type="GO" id="GO:0005524">
    <property type="term" value="F:ATP binding"/>
    <property type="evidence" value="ECO:0007669"/>
    <property type="project" value="UniProtKB-KW"/>
</dbReference>
<evidence type="ECO:0000256" key="6">
    <source>
        <dbReference type="ARBA" id="ARBA00023136"/>
    </source>
</evidence>
<evidence type="ECO:0000259" key="10">
    <source>
        <dbReference type="PROSITE" id="PS50929"/>
    </source>
</evidence>
<dbReference type="SMART" id="SM00382">
    <property type="entry name" value="AAA"/>
    <property type="match status" value="2"/>
</dbReference>
<dbReference type="InterPro" id="IPR003439">
    <property type="entry name" value="ABC_transporter-like_ATP-bd"/>
</dbReference>
<dbReference type="PROSITE" id="PS50929">
    <property type="entry name" value="ABC_TM1F"/>
    <property type="match status" value="2"/>
</dbReference>
<dbReference type="RefSeq" id="WP_165135660.1">
    <property type="nucleotide sequence ID" value="NZ_CP049253.1"/>
</dbReference>
<feature type="domain" description="ABC transporter" evidence="9">
    <location>
        <begin position="1010"/>
        <end position="1223"/>
    </location>
</feature>
<evidence type="ECO:0000259" key="9">
    <source>
        <dbReference type="PROSITE" id="PS50893"/>
    </source>
</evidence>
<dbReference type="SUPFAM" id="SSF52540">
    <property type="entry name" value="P-loop containing nucleoside triphosphate hydrolases"/>
    <property type="match status" value="2"/>
</dbReference>
<evidence type="ECO:0000256" key="8">
    <source>
        <dbReference type="SAM" id="Phobius"/>
    </source>
</evidence>
<dbReference type="NCBIfam" id="TIGR02868">
    <property type="entry name" value="CydC"/>
    <property type="match status" value="1"/>
</dbReference>
<dbReference type="InterPro" id="IPR017871">
    <property type="entry name" value="ABC_transporter-like_CS"/>
</dbReference>
<feature type="region of interest" description="Disordered" evidence="7">
    <location>
        <begin position="1"/>
        <end position="20"/>
    </location>
</feature>
<feature type="domain" description="ABC transmembrane type-1" evidence="10">
    <location>
        <begin position="703"/>
        <end position="978"/>
    </location>
</feature>
<dbReference type="SUPFAM" id="SSF90123">
    <property type="entry name" value="ABC transporter transmembrane region"/>
    <property type="match status" value="2"/>
</dbReference>
<dbReference type="InterPro" id="IPR027417">
    <property type="entry name" value="P-loop_NTPase"/>
</dbReference>
<evidence type="ECO:0000313" key="11">
    <source>
        <dbReference type="EMBL" id="MBP2436733.1"/>
    </source>
</evidence>
<feature type="transmembrane region" description="Helical" evidence="8">
    <location>
        <begin position="28"/>
        <end position="55"/>
    </location>
</feature>
<comment type="caution">
    <text evidence="11">The sequence shown here is derived from an EMBL/GenBank/DDBJ whole genome shotgun (WGS) entry which is preliminary data.</text>
</comment>
<feature type="transmembrane region" description="Helical" evidence="8">
    <location>
        <begin position="922"/>
        <end position="943"/>
    </location>
</feature>
<dbReference type="Gene3D" id="3.40.50.300">
    <property type="entry name" value="P-loop containing nucleotide triphosphate hydrolases"/>
    <property type="match status" value="2"/>
</dbReference>
<dbReference type="EMBL" id="JAGIOL010000001">
    <property type="protein sequence ID" value="MBP2436733.1"/>
    <property type="molecule type" value="Genomic_DNA"/>
</dbReference>
<evidence type="ECO:0000256" key="1">
    <source>
        <dbReference type="ARBA" id="ARBA00004651"/>
    </source>
</evidence>
<dbReference type="Pfam" id="PF00664">
    <property type="entry name" value="ABC_membrane"/>
    <property type="match status" value="1"/>
</dbReference>
<dbReference type="Gene3D" id="1.20.1560.10">
    <property type="entry name" value="ABC transporter type 1, transmembrane domain"/>
    <property type="match status" value="2"/>
</dbReference>
<name>A0ABS4ZI74_9MICO</name>
<reference evidence="11 12" key="1">
    <citation type="submission" date="2021-03" db="EMBL/GenBank/DDBJ databases">
        <title>Sequencing the genomes of 1000 actinobacteria strains.</title>
        <authorList>
            <person name="Klenk H.-P."/>
        </authorList>
    </citation>
    <scope>NUCLEOTIDE SEQUENCE [LARGE SCALE GENOMIC DNA]</scope>
    <source>
        <strain evidence="11 12">DSM 24221</strain>
    </source>
</reference>
<dbReference type="PROSITE" id="PS00211">
    <property type="entry name" value="ABC_TRANSPORTER_1"/>
    <property type="match status" value="2"/>
</dbReference>
<dbReference type="Proteomes" id="UP001519362">
    <property type="component" value="Unassembled WGS sequence"/>
</dbReference>
<organism evidence="11 12">
    <name type="scientific">Microbacterium amylolyticum</name>
    <dbReference type="NCBI Taxonomy" id="936337"/>
    <lineage>
        <taxon>Bacteria</taxon>
        <taxon>Bacillati</taxon>
        <taxon>Actinomycetota</taxon>
        <taxon>Actinomycetes</taxon>
        <taxon>Micrococcales</taxon>
        <taxon>Microbacteriaceae</taxon>
        <taxon>Microbacterium</taxon>
    </lineage>
</organism>
<dbReference type="Pfam" id="PF00005">
    <property type="entry name" value="ABC_tran"/>
    <property type="match status" value="2"/>
</dbReference>
<dbReference type="PROSITE" id="PS50893">
    <property type="entry name" value="ABC_TRANSPORTER_2"/>
    <property type="match status" value="2"/>
</dbReference>
<evidence type="ECO:0000256" key="4">
    <source>
        <dbReference type="ARBA" id="ARBA00022840"/>
    </source>
</evidence>
<feature type="transmembrane region" description="Helical" evidence="8">
    <location>
        <begin position="704"/>
        <end position="728"/>
    </location>
</feature>
<keyword evidence="2 8" id="KW-0812">Transmembrane</keyword>
<dbReference type="InterPro" id="IPR003593">
    <property type="entry name" value="AAA+_ATPase"/>
</dbReference>
<feature type="transmembrane region" description="Helical" evidence="8">
    <location>
        <begin position="842"/>
        <end position="863"/>
    </location>
</feature>
<dbReference type="PANTHER" id="PTHR24221">
    <property type="entry name" value="ATP-BINDING CASSETTE SUB-FAMILY B"/>
    <property type="match status" value="1"/>
</dbReference>
<feature type="domain" description="ABC transmembrane type-1" evidence="10">
    <location>
        <begin position="35"/>
        <end position="331"/>
    </location>
</feature>
<accession>A0ABS4ZI74</accession>
<evidence type="ECO:0000256" key="3">
    <source>
        <dbReference type="ARBA" id="ARBA00022741"/>
    </source>
</evidence>
<keyword evidence="5 8" id="KW-1133">Transmembrane helix</keyword>
<feature type="transmembrane region" description="Helical" evidence="8">
    <location>
        <begin position="295"/>
        <end position="312"/>
    </location>
</feature>
<comment type="subcellular location">
    <subcellularLocation>
        <location evidence="1">Cell membrane</location>
        <topology evidence="1">Multi-pass membrane protein</topology>
    </subcellularLocation>
</comment>
<feature type="domain" description="ABC transporter" evidence="9">
    <location>
        <begin position="411"/>
        <end position="624"/>
    </location>
</feature>
<keyword evidence="6 8" id="KW-0472">Membrane</keyword>
<dbReference type="CDD" id="cd03228">
    <property type="entry name" value="ABCC_MRP_Like"/>
    <property type="match status" value="1"/>
</dbReference>
<keyword evidence="4 11" id="KW-0067">ATP-binding</keyword>
<feature type="transmembrane region" description="Helical" evidence="8">
    <location>
        <begin position="815"/>
        <end position="836"/>
    </location>
</feature>
<dbReference type="InterPro" id="IPR011527">
    <property type="entry name" value="ABC1_TM_dom"/>
</dbReference>
<evidence type="ECO:0000313" key="12">
    <source>
        <dbReference type="Proteomes" id="UP001519362"/>
    </source>
</evidence>
<evidence type="ECO:0000256" key="7">
    <source>
        <dbReference type="SAM" id="MobiDB-lite"/>
    </source>
</evidence>
<evidence type="ECO:0000256" key="5">
    <source>
        <dbReference type="ARBA" id="ARBA00022989"/>
    </source>
</evidence>